<feature type="signal peptide" evidence="1">
    <location>
        <begin position="1"/>
        <end position="34"/>
    </location>
</feature>
<name>A0A521DL03_9RHOB</name>
<reference evidence="3 4" key="1">
    <citation type="submission" date="2017-05" db="EMBL/GenBank/DDBJ databases">
        <authorList>
            <person name="Varghese N."/>
            <person name="Submissions S."/>
        </authorList>
    </citation>
    <scope>NUCLEOTIDE SEQUENCE [LARGE SCALE GENOMIC DNA]</scope>
    <source>
        <strain evidence="3 4">DSM 100094</strain>
    </source>
</reference>
<feature type="chain" id="PRO_5021832847" evidence="1">
    <location>
        <begin position="35"/>
        <end position="258"/>
    </location>
</feature>
<feature type="domain" description="Phosphodiester glycosidase" evidence="2">
    <location>
        <begin position="90"/>
        <end position="236"/>
    </location>
</feature>
<dbReference type="InterPro" id="IPR018711">
    <property type="entry name" value="NAGPA"/>
</dbReference>
<organism evidence="3 4">
    <name type="scientific">Paracoccus laeviglucosivorans</name>
    <dbReference type="NCBI Taxonomy" id="1197861"/>
    <lineage>
        <taxon>Bacteria</taxon>
        <taxon>Pseudomonadati</taxon>
        <taxon>Pseudomonadota</taxon>
        <taxon>Alphaproteobacteria</taxon>
        <taxon>Rhodobacterales</taxon>
        <taxon>Paracoccaceae</taxon>
        <taxon>Paracoccus</taxon>
    </lineage>
</organism>
<proteinExistence type="predicted"/>
<keyword evidence="4" id="KW-1185">Reference proteome</keyword>
<sequence length="258" mass="27885">MSKPTTTKTMKLDLKRRLGLALGALIASTLPAVADICEKRDFDGQGYVVCTLSAEQQPGLKLWLNGPDGRVLGDFTSVRRQLPKGQTLGFAMNAGMYHADYSPVGLYVSDGEKAHDLVTAGGGGNFGMLPNGVFCAGGNRPYQVIESRAFKAADPQCRIATQSGPMLVIDGDLHPRFLVDSDSRYIRNGVGVSPDGQTAWFAISDRAVTFHEFGRLFRDGLGARDALYFDGSISRLYAPALNRSDFGRRLGPIIGYTE</sequence>
<evidence type="ECO:0000259" key="2">
    <source>
        <dbReference type="Pfam" id="PF09992"/>
    </source>
</evidence>
<dbReference type="Pfam" id="PF09992">
    <property type="entry name" value="NAGPA"/>
    <property type="match status" value="1"/>
</dbReference>
<gene>
    <name evidence="3" type="ORF">SAMN06265221_108126</name>
</gene>
<dbReference type="Proteomes" id="UP000319014">
    <property type="component" value="Unassembled WGS sequence"/>
</dbReference>
<keyword evidence="1" id="KW-0732">Signal</keyword>
<evidence type="ECO:0000313" key="3">
    <source>
        <dbReference type="EMBL" id="SMO72275.1"/>
    </source>
</evidence>
<dbReference type="EMBL" id="FXTK01000008">
    <property type="protein sequence ID" value="SMO72275.1"/>
    <property type="molecule type" value="Genomic_DNA"/>
</dbReference>
<protein>
    <submittedName>
        <fullName evidence="3">Uncharacterized protein YigE, DUF2233 family</fullName>
    </submittedName>
</protein>
<evidence type="ECO:0000256" key="1">
    <source>
        <dbReference type="SAM" id="SignalP"/>
    </source>
</evidence>
<accession>A0A521DL03</accession>
<evidence type="ECO:0000313" key="4">
    <source>
        <dbReference type="Proteomes" id="UP000319014"/>
    </source>
</evidence>
<dbReference type="AlphaFoldDB" id="A0A521DL03"/>